<sequence length="104" mass="12190">MSYDDGDDTRRMFFFCREIPKKKKEVTCPSNGYPGMTECADDDVTTTFIQHESKGTNLEKLDKNMLPQIVYGNYKHGQTSLQVKLYNFLERPTGWKCFIYHFTV</sequence>
<gene>
    <name evidence="1" type="ORF">CHS0354_010910</name>
</gene>
<reference evidence="1" key="3">
    <citation type="submission" date="2023-05" db="EMBL/GenBank/DDBJ databases">
        <authorList>
            <person name="Smith C.H."/>
        </authorList>
    </citation>
    <scope>NUCLEOTIDE SEQUENCE</scope>
    <source>
        <strain evidence="1">CHS0354</strain>
        <tissue evidence="1">Mantle</tissue>
    </source>
</reference>
<evidence type="ECO:0000313" key="2">
    <source>
        <dbReference type="Proteomes" id="UP001195483"/>
    </source>
</evidence>
<dbReference type="EMBL" id="JAEAOA010000682">
    <property type="protein sequence ID" value="KAK3597282.1"/>
    <property type="molecule type" value="Genomic_DNA"/>
</dbReference>
<name>A0AAE0SSM3_9BIVA</name>
<proteinExistence type="predicted"/>
<reference evidence="1" key="1">
    <citation type="journal article" date="2021" name="Genome Biol. Evol.">
        <title>A High-Quality Reference Genome for a Parasitic Bivalve with Doubly Uniparental Inheritance (Bivalvia: Unionida).</title>
        <authorList>
            <person name="Smith C.H."/>
        </authorList>
    </citation>
    <scope>NUCLEOTIDE SEQUENCE</scope>
    <source>
        <strain evidence="1">CHS0354</strain>
    </source>
</reference>
<dbReference type="AlphaFoldDB" id="A0AAE0SSM3"/>
<organism evidence="1 2">
    <name type="scientific">Potamilus streckersoni</name>
    <dbReference type="NCBI Taxonomy" id="2493646"/>
    <lineage>
        <taxon>Eukaryota</taxon>
        <taxon>Metazoa</taxon>
        <taxon>Spiralia</taxon>
        <taxon>Lophotrochozoa</taxon>
        <taxon>Mollusca</taxon>
        <taxon>Bivalvia</taxon>
        <taxon>Autobranchia</taxon>
        <taxon>Heteroconchia</taxon>
        <taxon>Palaeoheterodonta</taxon>
        <taxon>Unionida</taxon>
        <taxon>Unionoidea</taxon>
        <taxon>Unionidae</taxon>
        <taxon>Ambleminae</taxon>
        <taxon>Lampsilini</taxon>
        <taxon>Potamilus</taxon>
    </lineage>
</organism>
<protein>
    <submittedName>
        <fullName evidence="1">Uncharacterized protein</fullName>
    </submittedName>
</protein>
<reference evidence="1" key="2">
    <citation type="journal article" date="2021" name="Genome Biol. Evol.">
        <title>Developing a high-quality reference genome for a parasitic bivalve with doubly uniparental inheritance (Bivalvia: Unionida).</title>
        <authorList>
            <person name="Smith C.H."/>
        </authorList>
    </citation>
    <scope>NUCLEOTIDE SEQUENCE</scope>
    <source>
        <strain evidence="1">CHS0354</strain>
        <tissue evidence="1">Mantle</tissue>
    </source>
</reference>
<accession>A0AAE0SSM3</accession>
<comment type="caution">
    <text evidence="1">The sequence shown here is derived from an EMBL/GenBank/DDBJ whole genome shotgun (WGS) entry which is preliminary data.</text>
</comment>
<keyword evidence="2" id="KW-1185">Reference proteome</keyword>
<evidence type="ECO:0000313" key="1">
    <source>
        <dbReference type="EMBL" id="KAK3597282.1"/>
    </source>
</evidence>
<dbReference type="Proteomes" id="UP001195483">
    <property type="component" value="Unassembled WGS sequence"/>
</dbReference>